<dbReference type="Pfam" id="PF00175">
    <property type="entry name" value="NAD_binding_1"/>
    <property type="match status" value="1"/>
</dbReference>
<dbReference type="PROSITE" id="PS51384">
    <property type="entry name" value="FAD_FR"/>
    <property type="match status" value="1"/>
</dbReference>
<organism evidence="2 3">
    <name type="scientific">Chitinophaga cymbidii</name>
    <dbReference type="NCBI Taxonomy" id="1096750"/>
    <lineage>
        <taxon>Bacteria</taxon>
        <taxon>Pseudomonadati</taxon>
        <taxon>Bacteroidota</taxon>
        <taxon>Chitinophagia</taxon>
        <taxon>Chitinophagales</taxon>
        <taxon>Chitinophagaceae</taxon>
        <taxon>Chitinophaga</taxon>
    </lineage>
</organism>
<dbReference type="InterPro" id="IPR001709">
    <property type="entry name" value="Flavoprot_Pyr_Nucl_cyt_Rdtase"/>
</dbReference>
<dbReference type="InterPro" id="IPR017927">
    <property type="entry name" value="FAD-bd_FR_type"/>
</dbReference>
<dbReference type="EMBL" id="BKAU01000001">
    <property type="protein sequence ID" value="GEP95405.1"/>
    <property type="molecule type" value="Genomic_DNA"/>
</dbReference>
<dbReference type="InterPro" id="IPR017938">
    <property type="entry name" value="Riboflavin_synthase-like_b-brl"/>
</dbReference>
<dbReference type="InterPro" id="IPR012165">
    <property type="entry name" value="Cyt_c3_hydrogenase_gsu"/>
</dbReference>
<evidence type="ECO:0000259" key="1">
    <source>
        <dbReference type="PROSITE" id="PS51384"/>
    </source>
</evidence>
<dbReference type="GO" id="GO:0016491">
    <property type="term" value="F:oxidoreductase activity"/>
    <property type="evidence" value="ECO:0007669"/>
    <property type="project" value="InterPro"/>
</dbReference>
<dbReference type="RefSeq" id="WP_146859631.1">
    <property type="nucleotide sequence ID" value="NZ_BKAU01000001.1"/>
</dbReference>
<evidence type="ECO:0000313" key="3">
    <source>
        <dbReference type="Proteomes" id="UP000321436"/>
    </source>
</evidence>
<dbReference type="InterPro" id="IPR001433">
    <property type="entry name" value="OxRdtase_FAD/NAD-bd"/>
</dbReference>
<sequence>MLEQWYTGVVTKIVNETHNTRRFWIRVPEKATFDFKPGQFITLDLPIHEKKNKRWRSYSIASHPNGSNEIELVIVLLEGGAGSTYLFTEIKEGSELLLQGPLGKFTLPDQMEKDLFLICTGTGIAPFRSMIHHLKLHDIPHPNIYLISGSRKEGDLLYKSEMMQLQQEMPGFQYIPTLSREEDTSWAGRKGYVHAVYEELLADKRPAHFYLCGWKAMIDEARQRIQAMGYDRHDVHLELYG</sequence>
<dbReference type="Pfam" id="PF00970">
    <property type="entry name" value="FAD_binding_6"/>
    <property type="match status" value="1"/>
</dbReference>
<dbReference type="InterPro" id="IPR039261">
    <property type="entry name" value="FNR_nucleotide-bd"/>
</dbReference>
<accession>A0A512RI89</accession>
<reference evidence="2 3" key="1">
    <citation type="submission" date="2019-07" db="EMBL/GenBank/DDBJ databases">
        <title>Whole genome shotgun sequence of Chitinophaga cymbidii NBRC 109752.</title>
        <authorList>
            <person name="Hosoyama A."/>
            <person name="Uohara A."/>
            <person name="Ohji S."/>
            <person name="Ichikawa N."/>
        </authorList>
    </citation>
    <scope>NUCLEOTIDE SEQUENCE [LARGE SCALE GENOMIC DNA]</scope>
    <source>
        <strain evidence="2 3">NBRC 109752</strain>
    </source>
</reference>
<dbReference type="InterPro" id="IPR008333">
    <property type="entry name" value="Cbr1-like_FAD-bd_dom"/>
</dbReference>
<dbReference type="GO" id="GO:0051537">
    <property type="term" value="F:2 iron, 2 sulfur cluster binding"/>
    <property type="evidence" value="ECO:0007669"/>
    <property type="project" value="InterPro"/>
</dbReference>
<comment type="caution">
    <text evidence="2">The sequence shown here is derived from an EMBL/GenBank/DDBJ whole genome shotgun (WGS) entry which is preliminary data.</text>
</comment>
<dbReference type="Gene3D" id="3.40.50.80">
    <property type="entry name" value="Nucleotide-binding domain of ferredoxin-NADP reductase (FNR) module"/>
    <property type="match status" value="1"/>
</dbReference>
<name>A0A512RI89_9BACT</name>
<dbReference type="Gene3D" id="2.40.30.10">
    <property type="entry name" value="Translation factors"/>
    <property type="match status" value="1"/>
</dbReference>
<dbReference type="GO" id="GO:0006221">
    <property type="term" value="P:pyrimidine nucleotide biosynthetic process"/>
    <property type="evidence" value="ECO:0007669"/>
    <property type="project" value="InterPro"/>
</dbReference>
<protein>
    <submittedName>
        <fullName evidence="2">Ferredoxin--NADP(+) reductase</fullName>
    </submittedName>
</protein>
<keyword evidence="3" id="KW-1185">Reference proteome</keyword>
<gene>
    <name evidence="2" type="primary">poxF</name>
    <name evidence="2" type="ORF">CCY01nite_16650</name>
</gene>
<dbReference type="PIRSF" id="PIRSF006816">
    <property type="entry name" value="Cyc3_hyd_g"/>
    <property type="match status" value="1"/>
</dbReference>
<proteinExistence type="predicted"/>
<dbReference type="PRINTS" id="PR00410">
    <property type="entry name" value="PHEHYDRXLASE"/>
</dbReference>
<dbReference type="SUPFAM" id="SSF52343">
    <property type="entry name" value="Ferredoxin reductase-like, C-terminal NADP-linked domain"/>
    <property type="match status" value="1"/>
</dbReference>
<dbReference type="AlphaFoldDB" id="A0A512RI89"/>
<dbReference type="SUPFAM" id="SSF63380">
    <property type="entry name" value="Riboflavin synthase domain-like"/>
    <property type="match status" value="1"/>
</dbReference>
<feature type="domain" description="FAD-binding FR-type" evidence="1">
    <location>
        <begin position="3"/>
        <end position="108"/>
    </location>
</feature>
<dbReference type="Proteomes" id="UP000321436">
    <property type="component" value="Unassembled WGS sequence"/>
</dbReference>
<dbReference type="OrthoDB" id="9789468at2"/>
<evidence type="ECO:0000313" key="2">
    <source>
        <dbReference type="EMBL" id="GEP95405.1"/>
    </source>
</evidence>
<dbReference type="PANTHER" id="PTHR47354:SF5">
    <property type="entry name" value="PROTEIN RFBI"/>
    <property type="match status" value="1"/>
</dbReference>
<dbReference type="InterPro" id="IPR050415">
    <property type="entry name" value="MRET"/>
</dbReference>
<dbReference type="GO" id="GO:0050660">
    <property type="term" value="F:flavin adenine dinucleotide binding"/>
    <property type="evidence" value="ECO:0007669"/>
    <property type="project" value="InterPro"/>
</dbReference>
<dbReference type="PRINTS" id="PR00371">
    <property type="entry name" value="FPNCR"/>
</dbReference>
<dbReference type="PANTHER" id="PTHR47354">
    <property type="entry name" value="NADH OXIDOREDUCTASE HCR"/>
    <property type="match status" value="1"/>
</dbReference>